<dbReference type="CDD" id="cd18159">
    <property type="entry name" value="REC_OmpR_NsrR-like"/>
    <property type="match status" value="1"/>
</dbReference>
<accession>A0AAW4MW55</accession>
<proteinExistence type="predicted"/>
<keyword evidence="4" id="KW-0597">Phosphoprotein</keyword>
<sequence length="228" mass="26755">MQKIMIVEDDEIIASSIKKHLEKWNYDVRVVNDFENVLEDFRHYEPLLILLDISLPYYNGYYWCQEIRKESEVPIIFISSTSENMNIVMAMNMGADDFINKPFDLTVLTAKLQAILRRTYSFNKTQNVLNYQSLTLDLLKGVISYHEDSIELTKTELKIMQILFEHAGQIVSRDTIMEALWQSEAFVDDNTLSVNINRLRKKLDAFSLPQLIHTKKGIGYQLYYEDIH</sequence>
<dbReference type="InterPro" id="IPR039420">
    <property type="entry name" value="WalR-like"/>
</dbReference>
<keyword evidence="3" id="KW-0804">Transcription</keyword>
<dbReference type="GO" id="GO:0000976">
    <property type="term" value="F:transcription cis-regulatory region binding"/>
    <property type="evidence" value="ECO:0007669"/>
    <property type="project" value="TreeGrafter"/>
</dbReference>
<dbReference type="SMART" id="SM00862">
    <property type="entry name" value="Trans_reg_C"/>
    <property type="match status" value="1"/>
</dbReference>
<gene>
    <name evidence="8" type="ORF">KSV97_02935</name>
    <name evidence="9" type="ORF">KSW06_03115</name>
</gene>
<dbReference type="SMART" id="SM00448">
    <property type="entry name" value="REC"/>
    <property type="match status" value="1"/>
</dbReference>
<dbReference type="GO" id="GO:0032993">
    <property type="term" value="C:protein-DNA complex"/>
    <property type="evidence" value="ECO:0007669"/>
    <property type="project" value="TreeGrafter"/>
</dbReference>
<dbReference type="PANTHER" id="PTHR48111:SF43">
    <property type="entry name" value="STAGE 0 SPORULATION PROTEIN A HOMOLOG"/>
    <property type="match status" value="1"/>
</dbReference>
<dbReference type="InterPro" id="IPR001789">
    <property type="entry name" value="Sig_transdc_resp-reg_receiver"/>
</dbReference>
<evidence type="ECO:0000256" key="4">
    <source>
        <dbReference type="PROSITE-ProRule" id="PRU00169"/>
    </source>
</evidence>
<evidence type="ECO:0000313" key="11">
    <source>
        <dbReference type="Proteomes" id="UP001197492"/>
    </source>
</evidence>
<evidence type="ECO:0000259" key="6">
    <source>
        <dbReference type="PROSITE" id="PS50110"/>
    </source>
</evidence>
<comment type="caution">
    <text evidence="8">The sequence shown here is derived from an EMBL/GenBank/DDBJ whole genome shotgun (WGS) entry which is preliminary data.</text>
</comment>
<dbReference type="RefSeq" id="WP_217747197.1">
    <property type="nucleotide sequence ID" value="NZ_JAHOEB010000013.1"/>
</dbReference>
<dbReference type="CDD" id="cd00383">
    <property type="entry name" value="trans_reg_C"/>
    <property type="match status" value="1"/>
</dbReference>
<feature type="domain" description="OmpR/PhoB-type" evidence="7">
    <location>
        <begin position="126"/>
        <end position="224"/>
    </location>
</feature>
<name>A0AAW4MW55_9FIRM</name>
<dbReference type="GO" id="GO:0006355">
    <property type="term" value="P:regulation of DNA-templated transcription"/>
    <property type="evidence" value="ECO:0007669"/>
    <property type="project" value="InterPro"/>
</dbReference>
<keyword evidence="2 5" id="KW-0238">DNA-binding</keyword>
<dbReference type="GO" id="GO:0005829">
    <property type="term" value="C:cytosol"/>
    <property type="evidence" value="ECO:0007669"/>
    <property type="project" value="TreeGrafter"/>
</dbReference>
<dbReference type="InterPro" id="IPR001867">
    <property type="entry name" value="OmpR/PhoB-type_DNA-bd"/>
</dbReference>
<dbReference type="Pfam" id="PF00072">
    <property type="entry name" value="Response_reg"/>
    <property type="match status" value="1"/>
</dbReference>
<dbReference type="EMBL" id="JAHOEL010000013">
    <property type="protein sequence ID" value="MBV3392255.1"/>
    <property type="molecule type" value="Genomic_DNA"/>
</dbReference>
<dbReference type="Pfam" id="PF00486">
    <property type="entry name" value="Trans_reg_C"/>
    <property type="match status" value="1"/>
</dbReference>
<reference evidence="8 11" key="1">
    <citation type="submission" date="2021-06" db="EMBL/GenBank/DDBJ databases">
        <title>Collection of gut derived symbiotic bacterial strains cultured from healthy donors.</title>
        <authorList>
            <person name="Lin H."/>
            <person name="Littmann E."/>
            <person name="Pamer E.G."/>
        </authorList>
    </citation>
    <scope>NUCLEOTIDE SEQUENCE</scope>
    <source>
        <strain evidence="9 11">MSK.21.70</strain>
        <strain evidence="8">MSK.21.82</strain>
    </source>
</reference>
<dbReference type="PANTHER" id="PTHR48111">
    <property type="entry name" value="REGULATOR OF RPOS"/>
    <property type="match status" value="1"/>
</dbReference>
<feature type="domain" description="Response regulatory" evidence="6">
    <location>
        <begin position="3"/>
        <end position="116"/>
    </location>
</feature>
<dbReference type="PROSITE" id="PS51755">
    <property type="entry name" value="OMPR_PHOB"/>
    <property type="match status" value="1"/>
</dbReference>
<evidence type="ECO:0000313" key="9">
    <source>
        <dbReference type="EMBL" id="MBV3392255.1"/>
    </source>
</evidence>
<evidence type="ECO:0000256" key="5">
    <source>
        <dbReference type="PROSITE-ProRule" id="PRU01091"/>
    </source>
</evidence>
<evidence type="ECO:0000256" key="3">
    <source>
        <dbReference type="ARBA" id="ARBA00023163"/>
    </source>
</evidence>
<dbReference type="GO" id="GO:0000156">
    <property type="term" value="F:phosphorelay response regulator activity"/>
    <property type="evidence" value="ECO:0007669"/>
    <property type="project" value="TreeGrafter"/>
</dbReference>
<evidence type="ECO:0000259" key="7">
    <source>
        <dbReference type="PROSITE" id="PS51755"/>
    </source>
</evidence>
<dbReference type="AlphaFoldDB" id="A0AAW4MW55"/>
<keyword evidence="1" id="KW-0805">Transcription regulation</keyword>
<protein>
    <submittedName>
        <fullName evidence="8">Response regulator transcription factor</fullName>
    </submittedName>
</protein>
<dbReference type="GeneID" id="301324769"/>
<evidence type="ECO:0000256" key="1">
    <source>
        <dbReference type="ARBA" id="ARBA00023015"/>
    </source>
</evidence>
<feature type="DNA-binding region" description="OmpR/PhoB-type" evidence="5">
    <location>
        <begin position="126"/>
        <end position="224"/>
    </location>
</feature>
<dbReference type="EMBL" id="JAHOEF010000012">
    <property type="protein sequence ID" value="MBV3382197.1"/>
    <property type="molecule type" value="Genomic_DNA"/>
</dbReference>
<dbReference type="PROSITE" id="PS50110">
    <property type="entry name" value="RESPONSE_REGULATORY"/>
    <property type="match status" value="1"/>
</dbReference>
<dbReference type="Proteomes" id="UP001197492">
    <property type="component" value="Unassembled WGS sequence"/>
</dbReference>
<evidence type="ECO:0000313" key="8">
    <source>
        <dbReference type="EMBL" id="MBV3382197.1"/>
    </source>
</evidence>
<dbReference type="Proteomes" id="UP001196408">
    <property type="component" value="Unassembled WGS sequence"/>
</dbReference>
<keyword evidence="11" id="KW-1185">Reference proteome</keyword>
<organism evidence="8 10">
    <name type="scientific">Catenibacterium mitsuokai</name>
    <dbReference type="NCBI Taxonomy" id="100886"/>
    <lineage>
        <taxon>Bacteria</taxon>
        <taxon>Bacillati</taxon>
        <taxon>Bacillota</taxon>
        <taxon>Erysipelotrichia</taxon>
        <taxon>Erysipelotrichales</taxon>
        <taxon>Coprobacillaceae</taxon>
        <taxon>Catenibacterium</taxon>
    </lineage>
</organism>
<evidence type="ECO:0000313" key="10">
    <source>
        <dbReference type="Proteomes" id="UP001196408"/>
    </source>
</evidence>
<feature type="modified residue" description="4-aspartylphosphate" evidence="4">
    <location>
        <position position="52"/>
    </location>
</feature>
<evidence type="ECO:0000256" key="2">
    <source>
        <dbReference type="ARBA" id="ARBA00023125"/>
    </source>
</evidence>